<proteinExistence type="predicted"/>
<reference evidence="1 2" key="1">
    <citation type="submission" date="2014-10" db="EMBL/GenBank/DDBJ databases">
        <title>Genome sequence of Novosphingobium malaysiense MUSC 273(T).</title>
        <authorList>
            <person name="Lee L.-H."/>
        </authorList>
    </citation>
    <scope>NUCLEOTIDE SEQUENCE [LARGE SCALE GENOMIC DNA]</scope>
    <source>
        <strain evidence="1 2">MUSC 273</strain>
    </source>
</reference>
<keyword evidence="2" id="KW-1185">Reference proteome</keyword>
<organism evidence="1 2">
    <name type="scientific">Novosphingobium malaysiense</name>
    <dbReference type="NCBI Taxonomy" id="1348853"/>
    <lineage>
        <taxon>Bacteria</taxon>
        <taxon>Pseudomonadati</taxon>
        <taxon>Pseudomonadota</taxon>
        <taxon>Alphaproteobacteria</taxon>
        <taxon>Sphingomonadales</taxon>
        <taxon>Sphingomonadaceae</taxon>
        <taxon>Novosphingobium</taxon>
    </lineage>
</organism>
<accession>A0A0B1ZLA5</accession>
<comment type="caution">
    <text evidence="1">The sequence shown here is derived from an EMBL/GenBank/DDBJ whole genome shotgun (WGS) entry which is preliminary data.</text>
</comment>
<dbReference type="STRING" id="1348853.LK12_14270"/>
<dbReference type="EMBL" id="JTDI01000003">
    <property type="protein sequence ID" value="KHK91890.1"/>
    <property type="molecule type" value="Genomic_DNA"/>
</dbReference>
<dbReference type="AlphaFoldDB" id="A0A0B1ZLA5"/>
<evidence type="ECO:0000313" key="2">
    <source>
        <dbReference type="Proteomes" id="UP000031057"/>
    </source>
</evidence>
<name>A0A0B1ZLA5_9SPHN</name>
<sequence length="440" mass="50223">MRFTKSEGLTESEVLLASLCEQSFFALWTYPNLFKKAAKEMIDLMVVFRNDVLLFSDKSCAYPETDNPELDWKRWYSRAIAKSAHQVQQAERWLRNQPTRIFLDAKATEPLPIDLPPPDTLKIHRICVATGAAGHCRRVTGQPMLGLDFTATGDEAPLRIGTVPEAHGFLHVFDAESLALVMRELDTISDFVEYLDAKADLVAGGKFKGAPTEADLLAYYLHHGRTFPDAQQDFVLQPNLWRQVEAQQPFREGRELNRRHRLWDRLIDRVTRLYLAEELQFGNETTMADHERLVRVMASESRFYRRILSQAIEDRAERARGGWIGSILPSQDPNVLYVLLMGPGARRDQYEEYRTQRSQELVLRCYAAKAARLQARFIVGIGLDAPGGDGSSEDLVYLDTDDWTAEEAQKAEDIRRDLGYFVEGKMQEQLLDVEEYPGSS</sequence>
<dbReference type="Proteomes" id="UP000031057">
    <property type="component" value="Unassembled WGS sequence"/>
</dbReference>
<gene>
    <name evidence="1" type="ORF">LK12_14270</name>
</gene>
<protein>
    <submittedName>
        <fullName evidence="1">Uncharacterized protein</fullName>
    </submittedName>
</protein>
<evidence type="ECO:0000313" key="1">
    <source>
        <dbReference type="EMBL" id="KHK91890.1"/>
    </source>
</evidence>
<dbReference type="RefSeq" id="WP_039284922.1">
    <property type="nucleotide sequence ID" value="NZ_JTDI01000003.1"/>
</dbReference>
<dbReference type="OrthoDB" id="570299at2"/>